<evidence type="ECO:0000256" key="4">
    <source>
        <dbReference type="ARBA" id="ARBA00023136"/>
    </source>
</evidence>
<keyword evidence="3 5" id="KW-1133">Transmembrane helix</keyword>
<evidence type="ECO:0000256" key="2">
    <source>
        <dbReference type="ARBA" id="ARBA00022692"/>
    </source>
</evidence>
<comment type="subcellular location">
    <subcellularLocation>
        <location evidence="1">Membrane</location>
        <topology evidence="1">Multi-pass membrane protein</topology>
    </subcellularLocation>
</comment>
<feature type="transmembrane region" description="Helical" evidence="5">
    <location>
        <begin position="249"/>
        <end position="274"/>
    </location>
</feature>
<dbReference type="InParanoid" id="A0A448YMF1"/>
<evidence type="ECO:0000256" key="5">
    <source>
        <dbReference type="SAM" id="Phobius"/>
    </source>
</evidence>
<feature type="transmembrane region" description="Helical" evidence="5">
    <location>
        <begin position="46"/>
        <end position="64"/>
    </location>
</feature>
<feature type="transmembrane region" description="Helical" evidence="5">
    <location>
        <begin position="159"/>
        <end position="180"/>
    </location>
</feature>
<organism evidence="6 7">
    <name type="scientific">Brettanomyces naardenensis</name>
    <name type="common">Yeast</name>
    <dbReference type="NCBI Taxonomy" id="13370"/>
    <lineage>
        <taxon>Eukaryota</taxon>
        <taxon>Fungi</taxon>
        <taxon>Dikarya</taxon>
        <taxon>Ascomycota</taxon>
        <taxon>Saccharomycotina</taxon>
        <taxon>Pichiomycetes</taxon>
        <taxon>Pichiales</taxon>
        <taxon>Pichiaceae</taxon>
        <taxon>Brettanomyces</taxon>
    </lineage>
</organism>
<dbReference type="Gene3D" id="1.20.1740.10">
    <property type="entry name" value="Amino acid/polyamine transporter I"/>
    <property type="match status" value="1"/>
</dbReference>
<dbReference type="Proteomes" id="UP000290900">
    <property type="component" value="Unassembled WGS sequence"/>
</dbReference>
<sequence>MFPRPKYVTTVVFSIFTLLFSFSSANALVFGEYLRYSLGYDKNEQSTRWIACALIVTCSLLHGVSKRVGSMAQNALGTIKLATLVLVLFTCFYILVLPESLTGIPSNFEPGRFNVPSSFQGSIYATALLKCIHSFGGWTTCHTVQNEIKGPIATLRKAGPLSIVAILILYILLNLCYLKVIPYQDFIDSDQLAGALLFSRVYGRDLGAVLINLLIAISSATNVIIVVYSDSIMNQEIFREGFLPFSKQLCTNYPFGTPVFGILVHCIASCALIYLPKNQVYNRIISVQYYPNQLFHAVLCLGLLFKLRTRFPNIHAPIRASTVTIYVCLVGSLSVVVSPFISGSYYFTLASLGTLAIGFIYWLVAFRIVPLVGRFHYVVVPRRKKDGLIYKQWIKDYDGELSLLLV</sequence>
<dbReference type="STRING" id="13370.A0A448YMF1"/>
<evidence type="ECO:0000256" key="1">
    <source>
        <dbReference type="ARBA" id="ARBA00004141"/>
    </source>
</evidence>
<evidence type="ECO:0000256" key="3">
    <source>
        <dbReference type="ARBA" id="ARBA00022989"/>
    </source>
</evidence>
<dbReference type="InterPro" id="IPR002293">
    <property type="entry name" value="AA/rel_permease1"/>
</dbReference>
<gene>
    <name evidence="6" type="ORF">BRENAR_LOCUS2803</name>
</gene>
<proteinExistence type="predicted"/>
<dbReference type="GO" id="GO:0016020">
    <property type="term" value="C:membrane"/>
    <property type="evidence" value="ECO:0007669"/>
    <property type="project" value="UniProtKB-SubCell"/>
</dbReference>
<evidence type="ECO:0000313" key="6">
    <source>
        <dbReference type="EMBL" id="VEU22071.1"/>
    </source>
</evidence>
<feature type="transmembrane region" description="Helical" evidence="5">
    <location>
        <begin position="323"/>
        <end position="347"/>
    </location>
</feature>
<reference evidence="6 7" key="1">
    <citation type="submission" date="2018-12" db="EMBL/GenBank/DDBJ databases">
        <authorList>
            <person name="Tiukova I."/>
            <person name="Dainat J."/>
        </authorList>
    </citation>
    <scope>NUCLEOTIDE SEQUENCE [LARGE SCALE GENOMIC DNA]</scope>
</reference>
<keyword evidence="7" id="KW-1185">Reference proteome</keyword>
<feature type="transmembrane region" description="Helical" evidence="5">
    <location>
        <begin position="206"/>
        <end position="228"/>
    </location>
</feature>
<dbReference type="GO" id="GO:0015179">
    <property type="term" value="F:L-amino acid transmembrane transporter activity"/>
    <property type="evidence" value="ECO:0007669"/>
    <property type="project" value="TreeGrafter"/>
</dbReference>
<accession>A0A448YMF1</accession>
<dbReference type="PANTHER" id="PTHR11785:SF382">
    <property type="entry name" value="LOW-AFFINITY METHIONINE PERMEASE"/>
    <property type="match status" value="1"/>
</dbReference>
<name>A0A448YMF1_BRENA</name>
<dbReference type="OrthoDB" id="5982228at2759"/>
<keyword evidence="4 5" id="KW-0472">Membrane</keyword>
<keyword evidence="2 5" id="KW-0812">Transmembrane</keyword>
<dbReference type="AlphaFoldDB" id="A0A448YMF1"/>
<protein>
    <submittedName>
        <fullName evidence="6">DEKNAAC103087</fullName>
    </submittedName>
</protein>
<feature type="transmembrane region" description="Helical" evidence="5">
    <location>
        <begin position="76"/>
        <end position="97"/>
    </location>
</feature>
<dbReference type="Pfam" id="PF13520">
    <property type="entry name" value="AA_permease_2"/>
    <property type="match status" value="1"/>
</dbReference>
<dbReference type="InterPro" id="IPR050598">
    <property type="entry name" value="AminoAcid_Transporter"/>
</dbReference>
<dbReference type="PIRSF" id="PIRSF006060">
    <property type="entry name" value="AA_transporter"/>
    <property type="match status" value="1"/>
</dbReference>
<dbReference type="PANTHER" id="PTHR11785">
    <property type="entry name" value="AMINO ACID TRANSPORTER"/>
    <property type="match status" value="1"/>
</dbReference>
<dbReference type="EMBL" id="CAACVR010000017">
    <property type="protein sequence ID" value="VEU22071.1"/>
    <property type="molecule type" value="Genomic_DNA"/>
</dbReference>
<evidence type="ECO:0000313" key="7">
    <source>
        <dbReference type="Proteomes" id="UP000290900"/>
    </source>
</evidence>